<feature type="domain" description="VOC" evidence="1">
    <location>
        <begin position="5"/>
        <end position="129"/>
    </location>
</feature>
<protein>
    <submittedName>
        <fullName evidence="2">Glyoxalase family protein</fullName>
    </submittedName>
</protein>
<dbReference type="OrthoDB" id="9785698at2"/>
<dbReference type="RefSeq" id="WP_116191682.1">
    <property type="nucleotide sequence ID" value="NZ_QTTN01000038.1"/>
</dbReference>
<dbReference type="Pfam" id="PF00903">
    <property type="entry name" value="Glyoxalase"/>
    <property type="match status" value="2"/>
</dbReference>
<dbReference type="PROSITE" id="PS51819">
    <property type="entry name" value="VOC"/>
    <property type="match status" value="2"/>
</dbReference>
<keyword evidence="3" id="KW-1185">Reference proteome</keyword>
<dbReference type="InterPro" id="IPR004360">
    <property type="entry name" value="Glyas_Fos-R_dOase_dom"/>
</dbReference>
<dbReference type="EMBL" id="QTTN01000038">
    <property type="protein sequence ID" value="REE68127.1"/>
    <property type="molecule type" value="Genomic_DNA"/>
</dbReference>
<accession>A0A3D9QVJ6</accession>
<dbReference type="Proteomes" id="UP000256304">
    <property type="component" value="Unassembled WGS sequence"/>
</dbReference>
<dbReference type="AlphaFoldDB" id="A0A3D9QVJ6"/>
<evidence type="ECO:0000313" key="2">
    <source>
        <dbReference type="EMBL" id="REE68127.1"/>
    </source>
</evidence>
<dbReference type="InterPro" id="IPR029068">
    <property type="entry name" value="Glyas_Bleomycin-R_OHBP_Dase"/>
</dbReference>
<dbReference type="Gene3D" id="3.10.180.10">
    <property type="entry name" value="2,3-Dihydroxybiphenyl 1,2-Dioxygenase, domain 1"/>
    <property type="match status" value="2"/>
</dbReference>
<dbReference type="SUPFAM" id="SSF54593">
    <property type="entry name" value="Glyoxalase/Bleomycin resistance protein/Dihydroxybiphenyl dioxygenase"/>
    <property type="match status" value="1"/>
</dbReference>
<evidence type="ECO:0000259" key="1">
    <source>
        <dbReference type="PROSITE" id="PS51819"/>
    </source>
</evidence>
<dbReference type="InterPro" id="IPR037523">
    <property type="entry name" value="VOC_core"/>
</dbReference>
<sequence length="313" mass="35192">MKTAGIHHITAFVRNVQDSVDFYAGILGLRLVKQTINFDVPSVYHLYFGNEMGSPGTVITFFPFEKGRQGKIGAGQVGWSSFAIPAGTLAFWENRLTKFGIEFTRLIRFNETFLRFTDRDGLQLELVERNDGMNGTWSFGDIPAEKAIKGFGGAVLFSKLPADTGNVLEDLLGFKKVGVEQGFSRYRSYGDRGNIVDIDERVRDDGHGGPGSVHHIAWRAEDDNQHAEWREAVIRRGLTSTPFQNRQYFNAIYFREPGGILFEIATDPPGFTVDEPLEELGESLQLPSWYEDKRAALVDELTHFEVRSLDSTN</sequence>
<proteinExistence type="predicted"/>
<feature type="domain" description="VOC" evidence="1">
    <location>
        <begin position="150"/>
        <end position="267"/>
    </location>
</feature>
<evidence type="ECO:0000313" key="3">
    <source>
        <dbReference type="Proteomes" id="UP000256304"/>
    </source>
</evidence>
<comment type="caution">
    <text evidence="2">The sequence shown here is derived from an EMBL/GenBank/DDBJ whole genome shotgun (WGS) entry which is preliminary data.</text>
</comment>
<reference evidence="2 3" key="1">
    <citation type="submission" date="2018-08" db="EMBL/GenBank/DDBJ databases">
        <title>Genomic Encyclopedia of Type Strains, Phase III (KMG-III): the genomes of soil and plant-associated and newly described type strains.</title>
        <authorList>
            <person name="Whitman W."/>
        </authorList>
    </citation>
    <scope>NUCLEOTIDE SEQUENCE [LARGE SCALE GENOMIC DNA]</scope>
    <source>
        <strain evidence="2 3">CGMCC 1.10966</strain>
    </source>
</reference>
<gene>
    <name evidence="2" type="ORF">A8990_13856</name>
</gene>
<dbReference type="InterPro" id="IPR052537">
    <property type="entry name" value="Extradiol_RC_dioxygenase"/>
</dbReference>
<name>A0A3D9QVJ6_9BACL</name>
<organism evidence="2 3">
    <name type="scientific">Paenibacillus taihuensis</name>
    <dbReference type="NCBI Taxonomy" id="1156355"/>
    <lineage>
        <taxon>Bacteria</taxon>
        <taxon>Bacillati</taxon>
        <taxon>Bacillota</taxon>
        <taxon>Bacilli</taxon>
        <taxon>Bacillales</taxon>
        <taxon>Paenibacillaceae</taxon>
        <taxon>Paenibacillus</taxon>
    </lineage>
</organism>
<dbReference type="PANTHER" id="PTHR36110">
    <property type="entry name" value="RING-CLEAVING DIOXYGENASE MHQE-RELATED"/>
    <property type="match status" value="1"/>
</dbReference>
<dbReference type="PANTHER" id="PTHR36110:SF2">
    <property type="entry name" value="RING-CLEAVING DIOXYGENASE MHQE-RELATED"/>
    <property type="match status" value="1"/>
</dbReference>